<comment type="caution">
    <text evidence="1">The sequence shown here is derived from an EMBL/GenBank/DDBJ whole genome shotgun (WGS) entry which is preliminary data.</text>
</comment>
<name>A0ABU8WWR5_9BURK</name>
<evidence type="ECO:0000313" key="2">
    <source>
        <dbReference type="Proteomes" id="UP001385892"/>
    </source>
</evidence>
<reference evidence="1 2" key="1">
    <citation type="submission" date="2024-03" db="EMBL/GenBank/DDBJ databases">
        <title>Novel species of the genus Variovorax.</title>
        <authorList>
            <person name="Liu Q."/>
            <person name="Xin Y.-H."/>
        </authorList>
    </citation>
    <scope>NUCLEOTIDE SEQUENCE [LARGE SCALE GENOMIC DNA]</scope>
    <source>
        <strain evidence="1 2">KACC 18900</strain>
    </source>
</reference>
<gene>
    <name evidence="1" type="ORF">WKW82_31570</name>
</gene>
<protein>
    <submittedName>
        <fullName evidence="1">Uncharacterized protein</fullName>
    </submittedName>
</protein>
<evidence type="ECO:0000313" key="1">
    <source>
        <dbReference type="EMBL" id="MEJ8851213.1"/>
    </source>
</evidence>
<organism evidence="1 2">
    <name type="scientific">Variovorax rhizosphaerae</name>
    <dbReference type="NCBI Taxonomy" id="1836200"/>
    <lineage>
        <taxon>Bacteria</taxon>
        <taxon>Pseudomonadati</taxon>
        <taxon>Pseudomonadota</taxon>
        <taxon>Betaproteobacteria</taxon>
        <taxon>Burkholderiales</taxon>
        <taxon>Comamonadaceae</taxon>
        <taxon>Variovorax</taxon>
    </lineage>
</organism>
<sequence>MIETLAAVLRNNLGHVSLATTSSFVATGRHESMAITTSLQSVPIDSLASAPLSGRLLSVGL</sequence>
<dbReference type="Proteomes" id="UP001385892">
    <property type="component" value="Unassembled WGS sequence"/>
</dbReference>
<dbReference type="RefSeq" id="WP_340346756.1">
    <property type="nucleotide sequence ID" value="NZ_JBBKZT010000020.1"/>
</dbReference>
<dbReference type="EMBL" id="JBBKZT010000020">
    <property type="protein sequence ID" value="MEJ8851213.1"/>
    <property type="molecule type" value="Genomic_DNA"/>
</dbReference>
<accession>A0ABU8WWR5</accession>
<keyword evidence="2" id="KW-1185">Reference proteome</keyword>
<proteinExistence type="predicted"/>